<dbReference type="Proteomes" id="UP001647436">
    <property type="component" value="Unassembled WGS sequence"/>
</dbReference>
<reference evidence="1 2" key="1">
    <citation type="submission" date="2020-03" db="EMBL/GenBank/DDBJ databases">
        <title>The role of nitrogen metabolism on polyethylene biodegradation.</title>
        <authorList>
            <person name="Peixoto J."/>
            <person name="Vizzotto C.S."/>
            <person name="Ramos A."/>
            <person name="Alves G."/>
            <person name="Steindorff A."/>
            <person name="Kruger R."/>
        </authorList>
    </citation>
    <scope>NUCLEOTIDE SEQUENCE [LARGE SCALE GENOMIC DNA]</scope>
    <source>
        <strain evidence="1 2">PE63</strain>
    </source>
</reference>
<accession>A0ABS5LM77</accession>
<comment type="caution">
    <text evidence="1">The sequence shown here is derived from an EMBL/GenBank/DDBJ whole genome shotgun (WGS) entry which is preliminary data.</text>
</comment>
<gene>
    <name evidence="1" type="ORF">DJFAAGMI_00307</name>
</gene>
<evidence type="ECO:0000313" key="1">
    <source>
        <dbReference type="EMBL" id="MBS3017588.1"/>
    </source>
</evidence>
<dbReference type="RefSeq" id="WP_249333688.1">
    <property type="nucleotide sequence ID" value="NZ_JAANES010000001.1"/>
</dbReference>
<name>A0ABS5LM77_9BURK</name>
<protein>
    <submittedName>
        <fullName evidence="1">Uncharacterized protein</fullName>
    </submittedName>
</protein>
<proteinExistence type="predicted"/>
<keyword evidence="2" id="KW-1185">Reference proteome</keyword>
<sequence length="82" mass="9011">MGKSAKVDPSGQNAAALMQARQSKEQLEWAKQIYGEMADERATATAVADQVSRSQLEAQNLQNKVSVLYVVAEKLPERFTCP</sequence>
<evidence type="ECO:0000313" key="2">
    <source>
        <dbReference type="Proteomes" id="UP001647436"/>
    </source>
</evidence>
<dbReference type="EMBL" id="JAANES010000001">
    <property type="protein sequence ID" value="MBS3017588.1"/>
    <property type="molecule type" value="Genomic_DNA"/>
</dbReference>
<organism evidence="1 2">
    <name type="scientific">Comamonas brasiliensis</name>
    <dbReference type="NCBI Taxonomy" id="1812482"/>
    <lineage>
        <taxon>Bacteria</taxon>
        <taxon>Pseudomonadati</taxon>
        <taxon>Pseudomonadota</taxon>
        <taxon>Betaproteobacteria</taxon>
        <taxon>Burkholderiales</taxon>
        <taxon>Comamonadaceae</taxon>
        <taxon>Comamonas</taxon>
    </lineage>
</organism>